<dbReference type="EMBL" id="WIVE01000012">
    <property type="protein sequence ID" value="MQX36033.1"/>
    <property type="molecule type" value="Genomic_DNA"/>
</dbReference>
<dbReference type="Pfam" id="PF08666">
    <property type="entry name" value="SAF"/>
    <property type="match status" value="1"/>
</dbReference>
<evidence type="ECO:0000256" key="1">
    <source>
        <dbReference type="SAM" id="MobiDB-lite"/>
    </source>
</evidence>
<reference evidence="3 4" key="1">
    <citation type="submission" date="2019-10" db="EMBL/GenBank/DDBJ databases">
        <title>Draft whole-genome sequence of the purple nonsulfur photosynthetic bacterium Roseospira navarrensis DSM 15114.</title>
        <authorList>
            <person name="Kyndt J.A."/>
            <person name="Meyer T.E."/>
        </authorList>
    </citation>
    <scope>NUCLEOTIDE SEQUENCE [LARGE SCALE GENOMIC DNA]</scope>
    <source>
        <strain evidence="3 4">DSM 15114</strain>
    </source>
</reference>
<dbReference type="OrthoDB" id="163768at2"/>
<evidence type="ECO:0000259" key="2">
    <source>
        <dbReference type="SMART" id="SM00858"/>
    </source>
</evidence>
<dbReference type="InterPro" id="IPR017592">
    <property type="entry name" value="Pilus_assmbl_Flp-typ_CpaB"/>
</dbReference>
<keyword evidence="4" id="KW-1185">Reference proteome</keyword>
<comment type="caution">
    <text evidence="3">The sequence shown here is derived from an EMBL/GenBank/DDBJ whole genome shotgun (WGS) entry which is preliminary data.</text>
</comment>
<feature type="compositionally biased region" description="Basic and acidic residues" evidence="1">
    <location>
        <begin position="402"/>
        <end position="411"/>
    </location>
</feature>
<accession>A0A7X1ZCX1</accession>
<dbReference type="CDD" id="cd11614">
    <property type="entry name" value="SAF_CpaB_FlgA_like"/>
    <property type="match status" value="1"/>
</dbReference>
<sequence length="411" mass="43967">MRAILLLVLAIAVAAAGGAAYLVNDYLQAQRQLAEDAGPALPTFTGQRVLVADETIPAGTALRSSMVRWQPWPPEDIMPAYKVIGDAEGMTERQVFRQRSAHEEVMQGRIVRRTIAAGEPITDRMVFERVNANFLAGALNPGMRAIALPVNQVTGTAGFILPGDYVDVVLTHDLRDTLPRGVDQGGAGAPISRYVAETIIESLRVLAVDRVFQDTEAEPKVVQTVTVEASASEVEILNLARQMGSVTLTLRALSDRQAPVGLAALLGFGEAAGAPERDIVSDRSVSRALDYMMRGSQEEERLRREAELAAERARLLAELDLDDEPMPPRPASPSTPAQAAPEPQGPDWEVTVYHGADGPTVYSDQGGGQAWDGDDQSGGDSGPGTGLPDIGPDGDPLPLTPDMEREIPIEE</sequence>
<evidence type="ECO:0000313" key="4">
    <source>
        <dbReference type="Proteomes" id="UP000434582"/>
    </source>
</evidence>
<dbReference type="RefSeq" id="WP_153342136.1">
    <property type="nucleotide sequence ID" value="NZ_WIVE01000012.1"/>
</dbReference>
<gene>
    <name evidence="3" type="primary">cpaB</name>
    <name evidence="3" type="ORF">GHC57_05820</name>
</gene>
<feature type="domain" description="SAF" evidence="2">
    <location>
        <begin position="47"/>
        <end position="127"/>
    </location>
</feature>
<dbReference type="NCBIfam" id="TIGR03177">
    <property type="entry name" value="pilus_cpaB"/>
    <property type="match status" value="1"/>
</dbReference>
<name>A0A7X1ZCX1_9PROT</name>
<evidence type="ECO:0000313" key="3">
    <source>
        <dbReference type="EMBL" id="MQX36033.1"/>
    </source>
</evidence>
<proteinExistence type="predicted"/>
<dbReference type="AlphaFoldDB" id="A0A7X1ZCX1"/>
<protein>
    <submittedName>
        <fullName evidence="3">Flp pilus assembly protein CpaB</fullName>
    </submittedName>
</protein>
<feature type="region of interest" description="Disordered" evidence="1">
    <location>
        <begin position="319"/>
        <end position="411"/>
    </location>
</feature>
<dbReference type="Proteomes" id="UP000434582">
    <property type="component" value="Unassembled WGS sequence"/>
</dbReference>
<dbReference type="InterPro" id="IPR013974">
    <property type="entry name" value="SAF"/>
</dbReference>
<feature type="compositionally biased region" description="Low complexity" evidence="1">
    <location>
        <begin position="386"/>
        <end position="401"/>
    </location>
</feature>
<dbReference type="Pfam" id="PF16976">
    <property type="entry name" value="RcpC"/>
    <property type="match status" value="1"/>
</dbReference>
<dbReference type="SMART" id="SM00858">
    <property type="entry name" value="SAF"/>
    <property type="match status" value="1"/>
</dbReference>
<dbReference type="InterPro" id="IPR031571">
    <property type="entry name" value="RcpC_dom"/>
</dbReference>
<organism evidence="3 4">
    <name type="scientific">Roseospira navarrensis</name>
    <dbReference type="NCBI Taxonomy" id="140058"/>
    <lineage>
        <taxon>Bacteria</taxon>
        <taxon>Pseudomonadati</taxon>
        <taxon>Pseudomonadota</taxon>
        <taxon>Alphaproteobacteria</taxon>
        <taxon>Rhodospirillales</taxon>
        <taxon>Rhodospirillaceae</taxon>
        <taxon>Roseospira</taxon>
    </lineage>
</organism>